<gene>
    <name evidence="1" type="ORF">Cvel_21895</name>
</gene>
<organism evidence="1">
    <name type="scientific">Chromera velia CCMP2878</name>
    <dbReference type="NCBI Taxonomy" id="1169474"/>
    <lineage>
        <taxon>Eukaryota</taxon>
        <taxon>Sar</taxon>
        <taxon>Alveolata</taxon>
        <taxon>Colpodellida</taxon>
        <taxon>Chromeraceae</taxon>
        <taxon>Chromera</taxon>
    </lineage>
</organism>
<protein>
    <submittedName>
        <fullName evidence="1">Uncharacterized protein</fullName>
    </submittedName>
</protein>
<dbReference type="AlphaFoldDB" id="A0A0G4GH83"/>
<reference evidence="1" key="1">
    <citation type="submission" date="2014-11" db="EMBL/GenBank/DDBJ databases">
        <authorList>
            <person name="Otto D Thomas"/>
            <person name="Naeem Raeece"/>
        </authorList>
    </citation>
    <scope>NUCLEOTIDE SEQUENCE</scope>
</reference>
<name>A0A0G4GH83_9ALVE</name>
<accession>A0A0G4GH83</accession>
<dbReference type="PhylomeDB" id="A0A0G4GH83"/>
<sequence>MELFPPPEWRLELERLKKRVDDQEQEIKELQHSFWCALQLFESLRDPAGMQVSLIVLGVLQALVREGVQKALRDSANVHRVLAEALEGTIRREVWTSLIEATTLLASLRYSE</sequence>
<proteinExistence type="predicted"/>
<dbReference type="EMBL" id="CDMZ01001210">
    <property type="protein sequence ID" value="CEM29031.1"/>
    <property type="molecule type" value="Genomic_DNA"/>
</dbReference>
<evidence type="ECO:0000313" key="1">
    <source>
        <dbReference type="EMBL" id="CEM29031.1"/>
    </source>
</evidence>
<dbReference type="VEuPathDB" id="CryptoDB:Cvel_21895"/>